<evidence type="ECO:0000313" key="2">
    <source>
        <dbReference type="EMBL" id="TRY61107.1"/>
    </source>
</evidence>
<dbReference type="EMBL" id="VCGU01000459">
    <property type="protein sequence ID" value="TRY61107.1"/>
    <property type="molecule type" value="Genomic_DNA"/>
</dbReference>
<reference evidence="2 3" key="1">
    <citation type="journal article" date="2018" name="Nat. Ecol. Evol.">
        <title>Genomic signatures of mitonuclear coevolution across populations of Tigriopus californicus.</title>
        <authorList>
            <person name="Barreto F.S."/>
            <person name="Watson E.T."/>
            <person name="Lima T.G."/>
            <person name="Willett C.S."/>
            <person name="Edmands S."/>
            <person name="Li W."/>
            <person name="Burton R.S."/>
        </authorList>
    </citation>
    <scope>NUCLEOTIDE SEQUENCE [LARGE SCALE GENOMIC DNA]</scope>
    <source>
        <strain evidence="2 3">San Diego</strain>
    </source>
</reference>
<dbReference type="InterPro" id="IPR058698">
    <property type="entry name" value="CUB_metazoa"/>
</dbReference>
<accession>A0A553N6Q0</accession>
<sequence>MFQLIKFKNEACSGSASRNGTCYTSDECASKGGTSSGTCAQGYGVCCIFTLSCGGKSSENCTYLVQSTTSNPSFNPCTFTICKCSSNICRIRLDFVNFSIAGPSVGTASSRVVASIGGSIGDCTTDTFSVTAPKNMGSPIICGFNTGQHMILDASDKCHKAAFDFGRSGINRQFDIKVTQYACGDENGGPDGCLQYFTGNTGTFASFNFPTSSSTVASTVTHLSNQCYTICFRQEQGKCAICYSTVIMGTAAAIDQGSFGLSKSSLNSAAKGRQDTGCDTDYLQEHDFGCSHLVSAQQRPFRVIFKTDGDEDAIGISSATANEQGQLPGGIIGFHLNFALQDC</sequence>
<dbReference type="Proteomes" id="UP000318571">
    <property type="component" value="Chromosome 8"/>
</dbReference>
<dbReference type="Pfam" id="PF26080">
    <property type="entry name" value="CUB_animal"/>
    <property type="match status" value="1"/>
</dbReference>
<dbReference type="OMA" id="MYLDYGS"/>
<dbReference type="AlphaFoldDB" id="A0A553N6Q0"/>
<keyword evidence="3" id="KW-1185">Reference proteome</keyword>
<dbReference type="STRING" id="6832.A0A553N6Q0"/>
<comment type="caution">
    <text evidence="2">The sequence shown here is derived from an EMBL/GenBank/DDBJ whole genome shotgun (WGS) entry which is preliminary data.</text>
</comment>
<evidence type="ECO:0000313" key="3">
    <source>
        <dbReference type="Proteomes" id="UP000318571"/>
    </source>
</evidence>
<evidence type="ECO:0000259" key="1">
    <source>
        <dbReference type="Pfam" id="PF26080"/>
    </source>
</evidence>
<protein>
    <recommendedName>
        <fullName evidence="1">CUB domain-containing protein</fullName>
    </recommendedName>
</protein>
<organism evidence="2 3">
    <name type="scientific">Tigriopus californicus</name>
    <name type="common">Marine copepod</name>
    <dbReference type="NCBI Taxonomy" id="6832"/>
    <lineage>
        <taxon>Eukaryota</taxon>
        <taxon>Metazoa</taxon>
        <taxon>Ecdysozoa</taxon>
        <taxon>Arthropoda</taxon>
        <taxon>Crustacea</taxon>
        <taxon>Multicrustacea</taxon>
        <taxon>Hexanauplia</taxon>
        <taxon>Copepoda</taxon>
        <taxon>Harpacticoida</taxon>
        <taxon>Harpacticidae</taxon>
        <taxon>Tigriopus</taxon>
    </lineage>
</organism>
<dbReference type="PANTHER" id="PTHR33236:SF5">
    <property type="entry name" value="CUB DOMAIN-CONTAINING PROTEIN"/>
    <property type="match status" value="1"/>
</dbReference>
<proteinExistence type="predicted"/>
<dbReference type="PANTHER" id="PTHR33236">
    <property type="entry name" value="INTRAFLAGELLAR TRANSPORT PROTEIN 122 FAMILY PROTEIN-RELATED"/>
    <property type="match status" value="1"/>
</dbReference>
<feature type="domain" description="CUB" evidence="1">
    <location>
        <begin position="190"/>
        <end position="284"/>
    </location>
</feature>
<name>A0A553N6Q0_TIGCA</name>
<gene>
    <name evidence="2" type="ORF">TCAL_13319</name>
</gene>